<reference evidence="1 2" key="2">
    <citation type="submission" date="2020-04" db="EMBL/GenBank/DDBJ databases">
        <title>Complete genome sequence of Alteromonas pelagimontana 5.12T.</title>
        <authorList>
            <person name="Sinha R.K."/>
            <person name="Krishnan K.P."/>
            <person name="Kurian J.P."/>
        </authorList>
    </citation>
    <scope>NUCLEOTIDE SEQUENCE [LARGE SCALE GENOMIC DNA]</scope>
    <source>
        <strain evidence="1 2">5.12</strain>
    </source>
</reference>
<keyword evidence="2" id="KW-1185">Reference proteome</keyword>
<evidence type="ECO:0000313" key="1">
    <source>
        <dbReference type="EMBL" id="QJR81366.1"/>
    </source>
</evidence>
<reference evidence="2" key="1">
    <citation type="submission" date="2014-12" db="EMBL/GenBank/DDBJ databases">
        <title>Complete genome sequence of a multi-drug resistant Klebsiella pneumoniae.</title>
        <authorList>
            <person name="Hua X."/>
            <person name="Chen Q."/>
            <person name="Li X."/>
            <person name="Feng Y."/>
            <person name="Ruan Z."/>
            <person name="Yu Y."/>
        </authorList>
    </citation>
    <scope>NUCLEOTIDE SEQUENCE [LARGE SCALE GENOMIC DNA]</scope>
    <source>
        <strain evidence="2">5.12</strain>
    </source>
</reference>
<gene>
    <name evidence="1" type="ORF">CA267_011545</name>
</gene>
<dbReference type="Pfam" id="PF07277">
    <property type="entry name" value="SapC"/>
    <property type="match status" value="1"/>
</dbReference>
<sequence>MANPELLNNVTHKDLRVIREHNAQLNEHTMMALVFPFEFKSLQHEYPIVFRKDPQTSEFSAVALLGLEDNENLYLQNDSWDASYIPLMIERQPFMIGMKSLEVDGEIRPEPVILIDLDSPKVSKTQGEPLFLPHGGTSDYLEHISSLLSTLRERETETRIFIDALVKHDLLESFFLDIEMPNQQTQRLAGFYTINEDNLAQLTANAVSDLHQKGILQPIYMTVASMVNFADLITRKIKRESGT</sequence>
<name>A0A6M4MGM9_9ALTE</name>
<dbReference type="EMBL" id="CP052766">
    <property type="protein sequence ID" value="QJR81366.1"/>
    <property type="molecule type" value="Genomic_DNA"/>
</dbReference>
<dbReference type="OrthoDB" id="8888710at2"/>
<dbReference type="InterPro" id="IPR010836">
    <property type="entry name" value="SapC"/>
</dbReference>
<accession>A0A6M4MGM9</accession>
<dbReference type="KEGG" id="apel:CA267_011545"/>
<evidence type="ECO:0000313" key="2">
    <source>
        <dbReference type="Proteomes" id="UP000219285"/>
    </source>
</evidence>
<organism evidence="1 2">
    <name type="scientific">Alteromonas pelagimontana</name>
    <dbReference type="NCBI Taxonomy" id="1858656"/>
    <lineage>
        <taxon>Bacteria</taxon>
        <taxon>Pseudomonadati</taxon>
        <taxon>Pseudomonadota</taxon>
        <taxon>Gammaproteobacteria</taxon>
        <taxon>Alteromonadales</taxon>
        <taxon>Alteromonadaceae</taxon>
        <taxon>Alteromonas/Salinimonas group</taxon>
        <taxon>Alteromonas</taxon>
    </lineage>
</organism>
<proteinExistence type="predicted"/>
<dbReference type="RefSeq" id="WP_075607344.1">
    <property type="nucleotide sequence ID" value="NZ_CP052766.1"/>
</dbReference>
<protein>
    <submittedName>
        <fullName evidence="1">SapC family protein</fullName>
    </submittedName>
</protein>
<dbReference type="Proteomes" id="UP000219285">
    <property type="component" value="Chromosome"/>
</dbReference>
<dbReference type="AlphaFoldDB" id="A0A6M4MGM9"/>